<dbReference type="GO" id="GO:0016491">
    <property type="term" value="F:oxidoreductase activity"/>
    <property type="evidence" value="ECO:0007669"/>
    <property type="project" value="InterPro"/>
</dbReference>
<protein>
    <submittedName>
        <fullName evidence="8">Radical SAM additional 4Fe4S-binding domain</fullName>
    </submittedName>
</protein>
<comment type="caution">
    <text evidence="8">The sequence shown here is derived from an EMBL/GenBank/DDBJ whole genome shotgun (WGS) entry which is preliminary data.</text>
</comment>
<dbReference type="PROSITE" id="PS01305">
    <property type="entry name" value="MOAA_NIFB_PQQE"/>
    <property type="match status" value="1"/>
</dbReference>
<dbReference type="SFLD" id="SFLDG01067">
    <property type="entry name" value="SPASM/twitch_domain_containing"/>
    <property type="match status" value="1"/>
</dbReference>
<gene>
    <name evidence="8" type="ORF">ANME2D_02452</name>
</gene>
<dbReference type="GO" id="GO:0051539">
    <property type="term" value="F:4 iron, 4 sulfur cluster binding"/>
    <property type="evidence" value="ECO:0007669"/>
    <property type="project" value="UniProtKB-KW"/>
</dbReference>
<evidence type="ECO:0000256" key="4">
    <source>
        <dbReference type="ARBA" id="ARBA00022723"/>
    </source>
</evidence>
<accession>A0A062UW58</accession>
<dbReference type="InterPro" id="IPR007197">
    <property type="entry name" value="rSAM"/>
</dbReference>
<dbReference type="Proteomes" id="UP000027153">
    <property type="component" value="Unassembled WGS sequence"/>
</dbReference>
<dbReference type="RefSeq" id="WP_048091987.1">
    <property type="nucleotide sequence ID" value="NZ_JMIY01000006.1"/>
</dbReference>
<reference evidence="8 9" key="1">
    <citation type="journal article" date="2013" name="Nature">
        <title>Anaerobic oxidation of methane coupled to nitrate reduction in a novel archaeal lineage.</title>
        <authorList>
            <person name="Haroon M.F."/>
            <person name="Hu S."/>
            <person name="Shi Y."/>
            <person name="Imelfort M."/>
            <person name="Keller J."/>
            <person name="Hugenholtz P."/>
            <person name="Yuan Z."/>
            <person name="Tyson G.W."/>
        </authorList>
    </citation>
    <scope>NUCLEOTIDE SEQUENCE [LARGE SCALE GENOMIC DNA]</scope>
    <source>
        <strain evidence="8 9">ANME-2d</strain>
    </source>
</reference>
<dbReference type="SFLD" id="SFLDS00029">
    <property type="entry name" value="Radical_SAM"/>
    <property type="match status" value="1"/>
</dbReference>
<evidence type="ECO:0000256" key="3">
    <source>
        <dbReference type="ARBA" id="ARBA00022691"/>
    </source>
</evidence>
<dbReference type="Gene3D" id="3.20.20.70">
    <property type="entry name" value="Aldolase class I"/>
    <property type="match status" value="1"/>
</dbReference>
<dbReference type="SUPFAM" id="SSF102114">
    <property type="entry name" value="Radical SAM enzymes"/>
    <property type="match status" value="1"/>
</dbReference>
<sequence>MEYYIAVTRDCNLNCSFCFWNNIERKKNYVKLNPLDLKKFIGKTKNICESESNIIVFYGGEPLLNQDLIEDIINVTDGNKIIYCLYTNGVLLHTLRKNILNRLSYVALSIDGDREFNDKHRGKGSFKKAIDDVAGLKKVFKGEIVARLTLTPENSLVKSVMGLINYFDHIYWQFESSPVLENSHNQQRRYNQELDLLLDFWLRNMEEGRIYNIVPFQCILTTLLWNKKVESLRCGCGTSLIFIDTDGNCYSCDELVDYDQFCIGNIYGEIKYSGEDLYKKMVCYCEKCSIRYICGGRCISAYIKYPREKFLFYCENSRILVGKIKRLLPRIKEIIDKKGYSRECFDTFPTSHIFEGIP</sequence>
<name>A0A062UW58_9EURY</name>
<dbReference type="SFLD" id="SFLDG01384">
    <property type="entry name" value="thioether_bond_formation_requi"/>
    <property type="match status" value="1"/>
</dbReference>
<evidence type="ECO:0000256" key="1">
    <source>
        <dbReference type="ARBA" id="ARBA00001966"/>
    </source>
</evidence>
<dbReference type="InterPro" id="IPR000385">
    <property type="entry name" value="MoaA_NifB_PqqE_Fe-S-bd_CS"/>
</dbReference>
<dbReference type="InterPro" id="IPR013785">
    <property type="entry name" value="Aldolase_TIM"/>
</dbReference>
<evidence type="ECO:0000256" key="2">
    <source>
        <dbReference type="ARBA" id="ARBA00022485"/>
    </source>
</evidence>
<dbReference type="PROSITE" id="PS51918">
    <property type="entry name" value="RADICAL_SAM"/>
    <property type="match status" value="1"/>
</dbReference>
<dbReference type="OrthoDB" id="30736at2157"/>
<feature type="domain" description="Radical SAM core" evidence="7">
    <location>
        <begin position="1"/>
        <end position="214"/>
    </location>
</feature>
<dbReference type="PANTHER" id="PTHR43273:SF2">
    <property type="entry name" value="RADICAL SAM CORE DOMAIN-CONTAINING PROTEIN"/>
    <property type="match status" value="1"/>
</dbReference>
<comment type="cofactor">
    <cofactor evidence="1">
        <name>[4Fe-4S] cluster</name>
        <dbReference type="ChEBI" id="CHEBI:49883"/>
    </cofactor>
</comment>
<dbReference type="CDD" id="cd01335">
    <property type="entry name" value="Radical_SAM"/>
    <property type="match status" value="1"/>
</dbReference>
<dbReference type="Pfam" id="PF04055">
    <property type="entry name" value="Radical_SAM"/>
    <property type="match status" value="1"/>
</dbReference>
<evidence type="ECO:0000256" key="6">
    <source>
        <dbReference type="ARBA" id="ARBA00023014"/>
    </source>
</evidence>
<keyword evidence="5" id="KW-0408">Iron</keyword>
<dbReference type="EMBL" id="JMIY01000006">
    <property type="protein sequence ID" value="KCZ71251.1"/>
    <property type="molecule type" value="Genomic_DNA"/>
</dbReference>
<keyword evidence="2" id="KW-0004">4Fe-4S</keyword>
<proteinExistence type="predicted"/>
<evidence type="ECO:0000259" key="7">
    <source>
        <dbReference type="PROSITE" id="PS51918"/>
    </source>
</evidence>
<organism evidence="8 9">
    <name type="scientific">Candidatus Methanoperedens nitratireducens</name>
    <dbReference type="NCBI Taxonomy" id="1392998"/>
    <lineage>
        <taxon>Archaea</taxon>
        <taxon>Methanobacteriati</taxon>
        <taxon>Methanobacteriota</taxon>
        <taxon>Stenosarchaea group</taxon>
        <taxon>Methanomicrobia</taxon>
        <taxon>Methanosarcinales</taxon>
        <taxon>ANME-2 cluster</taxon>
        <taxon>Candidatus Methanoperedentaceae</taxon>
        <taxon>Candidatus Methanoperedens</taxon>
    </lineage>
</organism>
<dbReference type="SFLD" id="SFLDG01386">
    <property type="entry name" value="main_SPASM_domain-containing"/>
    <property type="match status" value="1"/>
</dbReference>
<dbReference type="InterPro" id="IPR058240">
    <property type="entry name" value="rSAM_sf"/>
</dbReference>
<dbReference type="InterPro" id="IPR023867">
    <property type="entry name" value="Sulphatase_maturase_rSAM"/>
</dbReference>
<evidence type="ECO:0000313" key="9">
    <source>
        <dbReference type="Proteomes" id="UP000027153"/>
    </source>
</evidence>
<dbReference type="InterPro" id="IPR023885">
    <property type="entry name" value="4Fe4S-binding_SPASM_dom"/>
</dbReference>
<evidence type="ECO:0000313" key="8">
    <source>
        <dbReference type="EMBL" id="KCZ71251.1"/>
    </source>
</evidence>
<dbReference type="GO" id="GO:0046872">
    <property type="term" value="F:metal ion binding"/>
    <property type="evidence" value="ECO:0007669"/>
    <property type="project" value="UniProtKB-KW"/>
</dbReference>
<dbReference type="NCBIfam" id="TIGR04085">
    <property type="entry name" value="rSAM_more_4Fe4S"/>
    <property type="match status" value="1"/>
</dbReference>
<dbReference type="AlphaFoldDB" id="A0A062UW58"/>
<keyword evidence="9" id="KW-1185">Reference proteome</keyword>
<keyword evidence="4" id="KW-0479">Metal-binding</keyword>
<evidence type="ECO:0000256" key="5">
    <source>
        <dbReference type="ARBA" id="ARBA00023004"/>
    </source>
</evidence>
<keyword evidence="6" id="KW-0411">Iron-sulfur</keyword>
<keyword evidence="3" id="KW-0949">S-adenosyl-L-methionine</keyword>
<dbReference type="PANTHER" id="PTHR43273">
    <property type="entry name" value="ANAEROBIC SULFATASE-MATURATING ENZYME HOMOLOG ASLB-RELATED"/>
    <property type="match status" value="1"/>
</dbReference>